<dbReference type="EMBL" id="VXIV02002814">
    <property type="protein sequence ID" value="KAF6022708.1"/>
    <property type="molecule type" value="Genomic_DNA"/>
</dbReference>
<sequence length="100" mass="11724">MLAIIIGSCLCNACSWLEKRVKMKQKIFWVNSGSFRIKQSFITPITPYRDIPDYLPSDYSLCHYSLCHYLLCDYSLCHYSLCHYLLCDYSLCHSLCDYAL</sequence>
<evidence type="ECO:0000313" key="1">
    <source>
        <dbReference type="EMBL" id="KAF6022708.1"/>
    </source>
</evidence>
<protein>
    <submittedName>
        <fullName evidence="1">Uncharacterized protein</fullName>
    </submittedName>
</protein>
<name>A0A7J7JBG2_BUGNE</name>
<dbReference type="Proteomes" id="UP000593567">
    <property type="component" value="Unassembled WGS sequence"/>
</dbReference>
<comment type="caution">
    <text evidence="1">The sequence shown here is derived from an EMBL/GenBank/DDBJ whole genome shotgun (WGS) entry which is preliminary data.</text>
</comment>
<gene>
    <name evidence="1" type="ORF">EB796_018984</name>
</gene>
<keyword evidence="2" id="KW-1185">Reference proteome</keyword>
<proteinExistence type="predicted"/>
<dbReference type="AlphaFoldDB" id="A0A7J7JBG2"/>
<accession>A0A7J7JBG2</accession>
<evidence type="ECO:0000313" key="2">
    <source>
        <dbReference type="Proteomes" id="UP000593567"/>
    </source>
</evidence>
<organism evidence="1 2">
    <name type="scientific">Bugula neritina</name>
    <name type="common">Brown bryozoan</name>
    <name type="synonym">Sertularia neritina</name>
    <dbReference type="NCBI Taxonomy" id="10212"/>
    <lineage>
        <taxon>Eukaryota</taxon>
        <taxon>Metazoa</taxon>
        <taxon>Spiralia</taxon>
        <taxon>Lophotrochozoa</taxon>
        <taxon>Bryozoa</taxon>
        <taxon>Gymnolaemata</taxon>
        <taxon>Cheilostomatida</taxon>
        <taxon>Flustrina</taxon>
        <taxon>Buguloidea</taxon>
        <taxon>Bugulidae</taxon>
        <taxon>Bugula</taxon>
    </lineage>
</organism>
<reference evidence="1" key="1">
    <citation type="submission" date="2020-06" db="EMBL/GenBank/DDBJ databases">
        <title>Draft genome of Bugula neritina, a colonial animal packing powerful symbionts and potential medicines.</title>
        <authorList>
            <person name="Rayko M."/>
        </authorList>
    </citation>
    <scope>NUCLEOTIDE SEQUENCE [LARGE SCALE GENOMIC DNA]</scope>
    <source>
        <strain evidence="1">Kwan_BN1</strain>
    </source>
</reference>